<dbReference type="OrthoDB" id="10056939at2759"/>
<reference evidence="1 2" key="1">
    <citation type="journal article" date="2018" name="Mol. Plant">
        <title>The genome of Artemisia annua provides insight into the evolution of Asteraceae family and artemisinin biosynthesis.</title>
        <authorList>
            <person name="Shen Q."/>
            <person name="Zhang L."/>
            <person name="Liao Z."/>
            <person name="Wang S."/>
            <person name="Yan T."/>
            <person name="Shi P."/>
            <person name="Liu M."/>
            <person name="Fu X."/>
            <person name="Pan Q."/>
            <person name="Wang Y."/>
            <person name="Lv Z."/>
            <person name="Lu X."/>
            <person name="Zhang F."/>
            <person name="Jiang W."/>
            <person name="Ma Y."/>
            <person name="Chen M."/>
            <person name="Hao X."/>
            <person name="Li L."/>
            <person name="Tang Y."/>
            <person name="Lv G."/>
            <person name="Zhou Y."/>
            <person name="Sun X."/>
            <person name="Brodelius P.E."/>
            <person name="Rose J.K.C."/>
            <person name="Tang K."/>
        </authorList>
    </citation>
    <scope>NUCLEOTIDE SEQUENCE [LARGE SCALE GENOMIC DNA]</scope>
    <source>
        <strain evidence="2">cv. Huhao1</strain>
        <tissue evidence="1">Leaf</tissue>
    </source>
</reference>
<sequence>MDRKAFPQLFHGCSERASQDQQQHQLANQIRRDKLRVQGFEPPPGSLVGLEDEAGVGGSGIPAVYETGAGIPACVSEWVVRGNSG</sequence>
<proteinExistence type="predicted"/>
<evidence type="ECO:0000313" key="2">
    <source>
        <dbReference type="Proteomes" id="UP000245207"/>
    </source>
</evidence>
<name>A0A2U1Q324_ARTAN</name>
<dbReference type="Proteomes" id="UP000245207">
    <property type="component" value="Unassembled WGS sequence"/>
</dbReference>
<keyword evidence="2" id="KW-1185">Reference proteome</keyword>
<comment type="caution">
    <text evidence="1">The sequence shown here is derived from an EMBL/GenBank/DDBJ whole genome shotgun (WGS) entry which is preliminary data.</text>
</comment>
<protein>
    <submittedName>
        <fullName evidence="1">TALE protein</fullName>
    </submittedName>
</protein>
<dbReference type="AlphaFoldDB" id="A0A2U1Q324"/>
<evidence type="ECO:0000313" key="1">
    <source>
        <dbReference type="EMBL" id="PWA92362.1"/>
    </source>
</evidence>
<gene>
    <name evidence="1" type="ORF">CTI12_AA022740</name>
</gene>
<accession>A0A2U1Q324</accession>
<dbReference type="EMBL" id="PKPP01000469">
    <property type="protein sequence ID" value="PWA92362.1"/>
    <property type="molecule type" value="Genomic_DNA"/>
</dbReference>
<organism evidence="1 2">
    <name type="scientific">Artemisia annua</name>
    <name type="common">Sweet wormwood</name>
    <dbReference type="NCBI Taxonomy" id="35608"/>
    <lineage>
        <taxon>Eukaryota</taxon>
        <taxon>Viridiplantae</taxon>
        <taxon>Streptophyta</taxon>
        <taxon>Embryophyta</taxon>
        <taxon>Tracheophyta</taxon>
        <taxon>Spermatophyta</taxon>
        <taxon>Magnoliopsida</taxon>
        <taxon>eudicotyledons</taxon>
        <taxon>Gunneridae</taxon>
        <taxon>Pentapetalae</taxon>
        <taxon>asterids</taxon>
        <taxon>campanulids</taxon>
        <taxon>Asterales</taxon>
        <taxon>Asteraceae</taxon>
        <taxon>Asteroideae</taxon>
        <taxon>Anthemideae</taxon>
        <taxon>Artemisiinae</taxon>
        <taxon>Artemisia</taxon>
    </lineage>
</organism>